<gene>
    <name evidence="1" type="ORF">ACA29_20400</name>
</gene>
<dbReference type="PATRIC" id="fig|217031.4.peg.6927"/>
<dbReference type="InterPro" id="IPR053177">
    <property type="entry name" value="ADP-glucose_phosphorylase"/>
</dbReference>
<name>A0A0Q9Y0Y9_9BACI</name>
<dbReference type="AlphaFoldDB" id="A0A0Q9Y0Y9"/>
<sequence length="344" mass="39072">MEIKFNKQEETFSFYSGNGDNGDAINRKTEIRFDPLTGETSRIIFDAGLTLTPPDYSEAARQTGGKNCPFCSENIFYMTPVFPNNITNKGRIQHGEAIVFPNLFPYSKHNGVVVFSGQHYVKLQDFTAEMIKNAFLAAQHYIQKIIETDSAVKYVSINWNYLPEAGGSILHPHLHVIGSETATNYQQQVNNAVQAFEQTNGHAFFEQLSVVEKKIGERWIGEIGEVAWMHAFAPKGHNDFLAIFRNKQSIFDISQDDWEHFATGLKLIFNVFKEQGFTSFNLLTHLSVAVDPNAKQTPHMRIIPRFTIGGLNTSDINYFQALHQEPLSYKYPEAIAEIARKYFN</sequence>
<protein>
    <recommendedName>
        <fullName evidence="3">Galactose-1-phosphate uridylyltransferase</fullName>
    </recommendedName>
</protein>
<organism evidence="1 2">
    <name type="scientific">Lederbergia galactosidilytica</name>
    <dbReference type="NCBI Taxonomy" id="217031"/>
    <lineage>
        <taxon>Bacteria</taxon>
        <taxon>Bacillati</taxon>
        <taxon>Bacillota</taxon>
        <taxon>Bacilli</taxon>
        <taxon>Bacillales</taxon>
        <taxon>Bacillaceae</taxon>
        <taxon>Lederbergia</taxon>
    </lineage>
</organism>
<dbReference type="PANTHER" id="PTHR42763">
    <property type="entry name" value="ADP-GLUCOSE PHOSPHORYLASE"/>
    <property type="match status" value="1"/>
</dbReference>
<dbReference type="EMBL" id="LGPB01000136">
    <property type="protein sequence ID" value="KRG10594.1"/>
    <property type="molecule type" value="Genomic_DNA"/>
</dbReference>
<evidence type="ECO:0008006" key="3">
    <source>
        <dbReference type="Google" id="ProtNLM"/>
    </source>
</evidence>
<comment type="caution">
    <text evidence="1">The sequence shown here is derived from an EMBL/GenBank/DDBJ whole genome shotgun (WGS) entry which is preliminary data.</text>
</comment>
<accession>A0A0Q9Y0Y9</accession>
<reference evidence="1 2" key="1">
    <citation type="submission" date="2015-06" db="EMBL/GenBank/DDBJ databases">
        <title>Genome sequencing project of Bacillus galactosidilyticus PL133.</title>
        <authorList>
            <person name="Gaiero J."/>
            <person name="Nicol R."/>
            <person name="Habash M."/>
        </authorList>
    </citation>
    <scope>NUCLEOTIDE SEQUENCE [LARGE SCALE GENOMIC DNA]</scope>
    <source>
        <strain evidence="1 2">PL133</strain>
    </source>
</reference>
<dbReference type="InterPro" id="IPR036265">
    <property type="entry name" value="HIT-like_sf"/>
</dbReference>
<dbReference type="Gene3D" id="3.30.428.10">
    <property type="entry name" value="HIT-like"/>
    <property type="match status" value="2"/>
</dbReference>
<proteinExistence type="predicted"/>
<dbReference type="PANTHER" id="PTHR42763:SF2">
    <property type="entry name" value="ADP-GLUCOSE PHOSPHORYLASE"/>
    <property type="match status" value="1"/>
</dbReference>
<dbReference type="Proteomes" id="UP000053881">
    <property type="component" value="Unassembled WGS sequence"/>
</dbReference>
<evidence type="ECO:0000313" key="2">
    <source>
        <dbReference type="Proteomes" id="UP000053881"/>
    </source>
</evidence>
<evidence type="ECO:0000313" key="1">
    <source>
        <dbReference type="EMBL" id="KRG10594.1"/>
    </source>
</evidence>
<dbReference type="SUPFAM" id="SSF54197">
    <property type="entry name" value="HIT-like"/>
    <property type="match status" value="2"/>
</dbReference>